<accession>A0ABS4JSR8</accession>
<feature type="transmembrane region" description="Helical" evidence="9">
    <location>
        <begin position="167"/>
        <end position="185"/>
    </location>
</feature>
<evidence type="ECO:0000256" key="2">
    <source>
        <dbReference type="ARBA" id="ARBA00009047"/>
    </source>
</evidence>
<proteinExistence type="inferred from homology"/>
<comment type="function">
    <text evidence="10">Part of the ABC transporter complex MalEFGK involved in maltose/maltodextrin import. Probably responsible for the translocation of the substrate across the membrane.</text>
</comment>
<feature type="transmembrane region" description="Helical" evidence="9">
    <location>
        <begin position="273"/>
        <end position="293"/>
    </location>
</feature>
<feature type="transmembrane region" description="Helical" evidence="9">
    <location>
        <begin position="12"/>
        <end position="37"/>
    </location>
</feature>
<comment type="similarity">
    <text evidence="2 10">Belongs to the binding-protein-dependent transport system permease family. MalFG subfamily.</text>
</comment>
<feature type="transmembrane region" description="Helical" evidence="9">
    <location>
        <begin position="111"/>
        <end position="131"/>
    </location>
</feature>
<keyword evidence="8 9" id="KW-0472">Membrane</keyword>
<evidence type="ECO:0000256" key="1">
    <source>
        <dbReference type="ARBA" id="ARBA00004651"/>
    </source>
</evidence>
<keyword evidence="6 9" id="KW-0812">Transmembrane</keyword>
<protein>
    <recommendedName>
        <fullName evidence="10">Maltose/maltodextrin transport system permease protein</fullName>
    </recommendedName>
</protein>
<reference evidence="12 13" key="1">
    <citation type="submission" date="2021-03" db="EMBL/GenBank/DDBJ databases">
        <title>Genomic Encyclopedia of Type Strains, Phase IV (KMG-IV): sequencing the most valuable type-strain genomes for metagenomic binning, comparative biology and taxonomic classification.</title>
        <authorList>
            <person name="Goeker M."/>
        </authorList>
    </citation>
    <scope>NUCLEOTIDE SEQUENCE [LARGE SCALE GENOMIC DNA]</scope>
    <source>
        <strain evidence="12 13">DSM 27138</strain>
    </source>
</reference>
<dbReference type="InterPro" id="IPR035277">
    <property type="entry name" value="MalF_N"/>
</dbReference>
<dbReference type="PROSITE" id="PS50928">
    <property type="entry name" value="ABC_TM1"/>
    <property type="match status" value="1"/>
</dbReference>
<evidence type="ECO:0000313" key="12">
    <source>
        <dbReference type="EMBL" id="MBP2018560.1"/>
    </source>
</evidence>
<evidence type="ECO:0000256" key="7">
    <source>
        <dbReference type="ARBA" id="ARBA00022989"/>
    </source>
</evidence>
<dbReference type="SUPFAM" id="SSF161098">
    <property type="entry name" value="MetI-like"/>
    <property type="match status" value="1"/>
</dbReference>
<evidence type="ECO:0000256" key="6">
    <source>
        <dbReference type="ARBA" id="ARBA00022692"/>
    </source>
</evidence>
<dbReference type="PANTHER" id="PTHR47314:SF1">
    <property type="entry name" value="MALTOSE_MALTODEXTRIN TRANSPORT SYSTEM PERMEASE PROTEIN MALF"/>
    <property type="match status" value="1"/>
</dbReference>
<evidence type="ECO:0000256" key="4">
    <source>
        <dbReference type="ARBA" id="ARBA00022475"/>
    </source>
</evidence>
<comment type="caution">
    <text evidence="12">The sequence shown here is derived from an EMBL/GenBank/DDBJ whole genome shotgun (WGS) entry which is preliminary data.</text>
</comment>
<evidence type="ECO:0000256" key="8">
    <source>
        <dbReference type="ARBA" id="ARBA00023136"/>
    </source>
</evidence>
<keyword evidence="5 10" id="KW-0762">Sugar transport</keyword>
<name>A0ABS4JSR8_9FIRM</name>
<dbReference type="PANTHER" id="PTHR47314">
    <property type="entry name" value="MALTOSE/MALTODEXTRIN TRANSPORT SYSTEM PERMEASE PROTEIN MALF"/>
    <property type="match status" value="1"/>
</dbReference>
<dbReference type="Proteomes" id="UP001519289">
    <property type="component" value="Unassembled WGS sequence"/>
</dbReference>
<keyword evidence="3 9" id="KW-0813">Transport</keyword>
<evidence type="ECO:0000259" key="11">
    <source>
        <dbReference type="PROSITE" id="PS50928"/>
    </source>
</evidence>
<keyword evidence="4 10" id="KW-1003">Cell membrane</keyword>
<comment type="caution">
    <text evidence="10">Lacks conserved residue(s) required for the propagation of feature annotation.</text>
</comment>
<dbReference type="Gene3D" id="1.20.58.370">
    <property type="entry name" value="MalF N-terminal region-like"/>
    <property type="match status" value="1"/>
</dbReference>
<evidence type="ECO:0000256" key="5">
    <source>
        <dbReference type="ARBA" id="ARBA00022597"/>
    </source>
</evidence>
<comment type="subcellular location">
    <subcellularLocation>
        <location evidence="1 9">Cell membrane</location>
        <topology evidence="1 9">Multi-pass membrane protein</topology>
    </subcellularLocation>
</comment>
<keyword evidence="13" id="KW-1185">Reference proteome</keyword>
<dbReference type="InterPro" id="IPR000515">
    <property type="entry name" value="MetI-like"/>
</dbReference>
<keyword evidence="7 9" id="KW-1133">Transmembrane helix</keyword>
<gene>
    <name evidence="12" type="ORF">J2Z79_001975</name>
</gene>
<evidence type="ECO:0000256" key="10">
    <source>
        <dbReference type="RuleBase" id="RU367050"/>
    </source>
</evidence>
<dbReference type="Pfam" id="PF00528">
    <property type="entry name" value="BPD_transp_1"/>
    <property type="match status" value="1"/>
</dbReference>
<sequence length="305" mass="33703">MVTLRRRLAPYAYLSPAMITILIMTIFPMLFTIYLAFTDANLYTFRTGPKFTGLANFVDIFTGSFSKAFFPVLGWNIAYALFSVLTQFSFGLFLAILLNNPHMRESNLYRAILIVPWAIPGTLAVLAWKGLLNTSSGAINVALGALFGLDPIPWLQDPHLARVSVLLVNLWLGFPWFMTVCLGALQSIDTGLYEAAEIDGASLWQQFRSITFPLLTRMTVPLMISSFAHNFNNFGTAFLMTDGGPVRLAAFQAGYTDILVSVGYKLTVQQYRYGLSAALSLVLFVIVAVISLINMKVTGAFAEED</sequence>
<organism evidence="12 13">
    <name type="scientific">Symbiobacterium terraclitae</name>
    <dbReference type="NCBI Taxonomy" id="557451"/>
    <lineage>
        <taxon>Bacteria</taxon>
        <taxon>Bacillati</taxon>
        <taxon>Bacillota</taxon>
        <taxon>Clostridia</taxon>
        <taxon>Eubacteriales</taxon>
        <taxon>Symbiobacteriaceae</taxon>
        <taxon>Symbiobacterium</taxon>
    </lineage>
</organism>
<dbReference type="EMBL" id="JAGGLG010000014">
    <property type="protein sequence ID" value="MBP2018560.1"/>
    <property type="molecule type" value="Genomic_DNA"/>
</dbReference>
<evidence type="ECO:0000256" key="9">
    <source>
        <dbReference type="RuleBase" id="RU363032"/>
    </source>
</evidence>
<evidence type="ECO:0000256" key="3">
    <source>
        <dbReference type="ARBA" id="ARBA00022448"/>
    </source>
</evidence>
<feature type="domain" description="ABC transmembrane type-1" evidence="11">
    <location>
        <begin position="73"/>
        <end position="294"/>
    </location>
</feature>
<feature type="transmembrane region" description="Helical" evidence="9">
    <location>
        <begin position="77"/>
        <end position="99"/>
    </location>
</feature>
<dbReference type="SUPFAM" id="SSF160964">
    <property type="entry name" value="MalF N-terminal region-like"/>
    <property type="match status" value="1"/>
</dbReference>
<dbReference type="RefSeq" id="WP_209466687.1">
    <property type="nucleotide sequence ID" value="NZ_JAGGLG010000014.1"/>
</dbReference>
<evidence type="ECO:0000313" key="13">
    <source>
        <dbReference type="Proteomes" id="UP001519289"/>
    </source>
</evidence>
<dbReference type="Gene3D" id="1.10.3720.10">
    <property type="entry name" value="MetI-like"/>
    <property type="match status" value="1"/>
</dbReference>
<dbReference type="CDD" id="cd06261">
    <property type="entry name" value="TM_PBP2"/>
    <property type="match status" value="1"/>
</dbReference>
<dbReference type="InterPro" id="IPR035906">
    <property type="entry name" value="MetI-like_sf"/>
</dbReference>